<comment type="caution">
    <text evidence="5">The sequence shown here is derived from an EMBL/GenBank/DDBJ whole genome shotgun (WGS) entry which is preliminary data.</text>
</comment>
<evidence type="ECO:0000313" key="5">
    <source>
        <dbReference type="EMBL" id="KAA8499281.1"/>
    </source>
</evidence>
<dbReference type="InterPro" id="IPR006843">
    <property type="entry name" value="PAP/fibrillin_dom"/>
</dbReference>
<protein>
    <submittedName>
        <fullName evidence="5">Light-induced protein, chloroplastic</fullName>
    </submittedName>
</protein>
<dbReference type="AlphaFoldDB" id="A0A5J4Z5Z5"/>
<evidence type="ECO:0000256" key="2">
    <source>
        <dbReference type="ARBA" id="ARBA00022640"/>
    </source>
</evidence>
<dbReference type="GO" id="GO:0009536">
    <property type="term" value="C:plastid"/>
    <property type="evidence" value="ECO:0007669"/>
    <property type="project" value="UniProtKB-SubCell"/>
</dbReference>
<feature type="domain" description="Plastid lipid-associated protein/fibrillin conserved" evidence="4">
    <location>
        <begin position="225"/>
        <end position="413"/>
    </location>
</feature>
<feature type="compositionally biased region" description="Basic and acidic residues" evidence="3">
    <location>
        <begin position="170"/>
        <end position="200"/>
    </location>
</feature>
<evidence type="ECO:0000256" key="3">
    <source>
        <dbReference type="SAM" id="MobiDB-lite"/>
    </source>
</evidence>
<dbReference type="InterPro" id="IPR039633">
    <property type="entry name" value="PAP"/>
</dbReference>
<name>A0A5J4Z5Z5_PORPP</name>
<dbReference type="Pfam" id="PF04755">
    <property type="entry name" value="PAP_fibrillin"/>
    <property type="match status" value="1"/>
</dbReference>
<accession>A0A5J4Z5Z5</accession>
<dbReference type="Proteomes" id="UP000324585">
    <property type="component" value="Unassembled WGS sequence"/>
</dbReference>
<dbReference type="EMBL" id="VRMN01000001">
    <property type="protein sequence ID" value="KAA8499281.1"/>
    <property type="molecule type" value="Genomic_DNA"/>
</dbReference>
<sequence length="418" mass="44670">MKRCDRGRRCACGAETRIMETAASCSAFVPGATVETGFKATSRDGVALSRCPGVCARSMGTGVASARAQRSSRAVVLCMAMKKQPDGKWSSDDEGETSASDTSDAELSEAEKAAGSMEKGTRRAGESLKEGTEEARDALQDGAVEARASVEEGFSEARSSLETGASDARSSLEEGAEKVQSEMEKRASALKSRLDSEFPPKDPGMSAGEKASKKEELRSASADVLKTRLVTLAAASNRGQSASVTQRDLIEVLAKRLEELNPNPDPVDMPMIDGVWDLIYSSTQLYKTSPFLLGAATPLVQVGLVRQTIFVDSGEAINEVSVTSFPAISGRVITTMRIAPVSGKRLECKVEKTELKGGSIAGRLDIGMLDVDIPVQQVVERLNGTVPETFFDTVYLDDLMRISRSKNGALYIFVKEGK</sequence>
<evidence type="ECO:0000259" key="4">
    <source>
        <dbReference type="Pfam" id="PF04755"/>
    </source>
</evidence>
<reference evidence="6" key="1">
    <citation type="journal article" date="2019" name="Nat. Commun.">
        <title>Expansion of phycobilisome linker gene families in mesophilic red algae.</title>
        <authorList>
            <person name="Lee J."/>
            <person name="Kim D."/>
            <person name="Bhattacharya D."/>
            <person name="Yoon H.S."/>
        </authorList>
    </citation>
    <scope>NUCLEOTIDE SEQUENCE [LARGE SCALE GENOMIC DNA]</scope>
    <source>
        <strain evidence="6">CCMP 1328</strain>
    </source>
</reference>
<evidence type="ECO:0000313" key="6">
    <source>
        <dbReference type="Proteomes" id="UP000324585"/>
    </source>
</evidence>
<dbReference type="Gene3D" id="1.20.120.20">
    <property type="entry name" value="Apolipoprotein"/>
    <property type="match status" value="1"/>
</dbReference>
<dbReference type="OrthoDB" id="203682at2759"/>
<organism evidence="5 6">
    <name type="scientific">Porphyridium purpureum</name>
    <name type="common">Red alga</name>
    <name type="synonym">Porphyridium cruentum</name>
    <dbReference type="NCBI Taxonomy" id="35688"/>
    <lineage>
        <taxon>Eukaryota</taxon>
        <taxon>Rhodophyta</taxon>
        <taxon>Bangiophyceae</taxon>
        <taxon>Porphyridiales</taxon>
        <taxon>Porphyridiaceae</taxon>
        <taxon>Porphyridium</taxon>
    </lineage>
</organism>
<evidence type="ECO:0000256" key="1">
    <source>
        <dbReference type="ARBA" id="ARBA00004474"/>
    </source>
</evidence>
<feature type="compositionally biased region" description="Basic and acidic residues" evidence="3">
    <location>
        <begin position="119"/>
        <end position="139"/>
    </location>
</feature>
<proteinExistence type="predicted"/>
<feature type="region of interest" description="Disordered" evidence="3">
    <location>
        <begin position="83"/>
        <end position="218"/>
    </location>
</feature>
<gene>
    <name evidence="5" type="ORF">FVE85_6866</name>
</gene>
<dbReference type="PANTHER" id="PTHR31906">
    <property type="entry name" value="PLASTID-LIPID-ASSOCIATED PROTEIN 4, CHLOROPLASTIC-RELATED"/>
    <property type="match status" value="1"/>
</dbReference>
<comment type="subcellular location">
    <subcellularLocation>
        <location evidence="1">Plastid</location>
    </subcellularLocation>
</comment>
<keyword evidence="2" id="KW-0934">Plastid</keyword>
<keyword evidence="6" id="KW-1185">Reference proteome</keyword>